<dbReference type="Pfam" id="PF00580">
    <property type="entry name" value="UvrD-helicase"/>
    <property type="match status" value="1"/>
</dbReference>
<dbReference type="InterPro" id="IPR027417">
    <property type="entry name" value="P-loop_NTPase"/>
</dbReference>
<evidence type="ECO:0000313" key="14">
    <source>
        <dbReference type="EMBL" id="MCS3866684.1"/>
    </source>
</evidence>
<evidence type="ECO:0000313" key="15">
    <source>
        <dbReference type="Proteomes" id="UP001155034"/>
    </source>
</evidence>
<dbReference type="EMBL" id="JANTYZ010000018">
    <property type="protein sequence ID" value="MCS3866684.1"/>
    <property type="molecule type" value="Genomic_DNA"/>
</dbReference>
<dbReference type="InterPro" id="IPR000212">
    <property type="entry name" value="DNA_helicase_UvrD/REP"/>
</dbReference>
<dbReference type="AlphaFoldDB" id="A0A9X2U4F4"/>
<dbReference type="InterPro" id="IPR014017">
    <property type="entry name" value="DNA_helicase_UvrD-like_C"/>
</dbReference>
<dbReference type="GO" id="GO:0000725">
    <property type="term" value="P:recombinational repair"/>
    <property type="evidence" value="ECO:0007669"/>
    <property type="project" value="TreeGrafter"/>
</dbReference>
<evidence type="ECO:0000256" key="5">
    <source>
        <dbReference type="ARBA" id="ARBA00022840"/>
    </source>
</evidence>
<evidence type="ECO:0000259" key="13">
    <source>
        <dbReference type="PROSITE" id="PS51198"/>
    </source>
</evidence>
<organism evidence="14 15">
    <name type="scientific">Salinibacter ruber</name>
    <dbReference type="NCBI Taxonomy" id="146919"/>
    <lineage>
        <taxon>Bacteria</taxon>
        <taxon>Pseudomonadati</taxon>
        <taxon>Rhodothermota</taxon>
        <taxon>Rhodothermia</taxon>
        <taxon>Rhodothermales</taxon>
        <taxon>Salinibacteraceae</taxon>
        <taxon>Salinibacter</taxon>
    </lineage>
</organism>
<dbReference type="GO" id="GO:0033202">
    <property type="term" value="C:DNA helicase complex"/>
    <property type="evidence" value="ECO:0007669"/>
    <property type="project" value="TreeGrafter"/>
</dbReference>
<accession>A0A9X2U4F4</accession>
<name>A0A9X2U4F4_9BACT</name>
<sequence>MTSETVSLNTLWDEVDFTPNDAQAEAIRHVGGPLYLTAGPGSGKTRVVLWRTVNLIVRHEVNPDEIFLSTFTEKAAQQLREGLRVLLNVASGHTGKPYDIGEMYIGTIHSLCQQLLSDRRFAPNRARDKAPRLLDDLGQYFYLYQKRNWTDLTSAVGLGDDPEKTINEFFEGFESQSRHRAVVNCRSLFNRLSEECIDPEEAKEQASDSTLRALLDLYAEYQKSIEDRQQIPHTDFSLLQQHAVDYLSEASESALSTFKHVIIDEYQDTNPIQEQLFFLLSDTHRNLCVVGDDDQALYRFRGATVENFVDFPERCNEEWGIEPKTIPLSLNYRSRSQIVDFYTDFIECCDWSREDGNGKYRVEGKDVVPHSEDEGPAVTVTSPNHPDEACGDIAELVKKLVDEGKVSDPSEIAFLFPSLKSTQVDRMRSALEEKGLSVYAPRAGRFLEVEEATEMFGVLLQIFGKPGKGGVSGGDYDDFHDWMSKAKERGKELMEQDPRLAKYVLDRKEEIRDSVSDYKALMEVVERKGWDPEEPYDLDTMKRPLHGADGLSEQGKKGMGSYHFEQIVREKEEEGNPYSLEYVLRRATSLDWNVLDAFYHICGFDHFKSMFDRAQAGGADAAVCNLSLVSQYLGRFIDEYSSVITASILQGGSFRHLFFGSYLYALFRLGESEYEDADDPFPKGHVPFLTIHQAKGLEFPVVVLGNPRKDDRGPQRVEEIVRPFLDRESEPLDRVSTFDTMRLFYVALSRAENLLAFPYFKSQGNYINQPFRDLIVEKDLPTTDEFDVSDLPDPEPKEGDLPEGYSFTSDYLRYQTCPRRYMLFREYDFAPSEAQTRLFGSLVHRTLEDLHQYLISQRS</sequence>
<evidence type="ECO:0000256" key="1">
    <source>
        <dbReference type="ARBA" id="ARBA00009922"/>
    </source>
</evidence>
<keyword evidence="7" id="KW-0413">Isomerase</keyword>
<dbReference type="SUPFAM" id="SSF52540">
    <property type="entry name" value="P-loop containing nucleoside triphosphate hydrolases"/>
    <property type="match status" value="1"/>
</dbReference>
<dbReference type="InterPro" id="IPR014016">
    <property type="entry name" value="UvrD-like_ATP-bd"/>
</dbReference>
<gene>
    <name evidence="14" type="ORF">GGP82_003264</name>
</gene>
<comment type="catalytic activity">
    <reaction evidence="11">
        <text>ATP + H2O = ADP + phosphate + H(+)</text>
        <dbReference type="Rhea" id="RHEA:13065"/>
        <dbReference type="ChEBI" id="CHEBI:15377"/>
        <dbReference type="ChEBI" id="CHEBI:15378"/>
        <dbReference type="ChEBI" id="CHEBI:30616"/>
        <dbReference type="ChEBI" id="CHEBI:43474"/>
        <dbReference type="ChEBI" id="CHEBI:456216"/>
        <dbReference type="EC" id="5.6.2.4"/>
    </reaction>
</comment>
<evidence type="ECO:0000256" key="4">
    <source>
        <dbReference type="ARBA" id="ARBA00022806"/>
    </source>
</evidence>
<evidence type="ECO:0000256" key="9">
    <source>
        <dbReference type="ARBA" id="ARBA00034808"/>
    </source>
</evidence>
<dbReference type="EC" id="5.6.2.4" evidence="9"/>
<dbReference type="CDD" id="cd17932">
    <property type="entry name" value="DEXQc_UvrD"/>
    <property type="match status" value="1"/>
</dbReference>
<dbReference type="PANTHER" id="PTHR11070:SF2">
    <property type="entry name" value="ATP-DEPENDENT DNA HELICASE SRS2"/>
    <property type="match status" value="1"/>
</dbReference>
<evidence type="ECO:0000256" key="3">
    <source>
        <dbReference type="ARBA" id="ARBA00022801"/>
    </source>
</evidence>
<dbReference type="GO" id="GO:0043138">
    <property type="term" value="F:3'-5' DNA helicase activity"/>
    <property type="evidence" value="ECO:0007669"/>
    <property type="project" value="UniProtKB-EC"/>
</dbReference>
<dbReference type="GO" id="GO:0005524">
    <property type="term" value="F:ATP binding"/>
    <property type="evidence" value="ECO:0007669"/>
    <property type="project" value="UniProtKB-UniRule"/>
</dbReference>
<evidence type="ECO:0000256" key="7">
    <source>
        <dbReference type="ARBA" id="ARBA00023235"/>
    </source>
</evidence>
<keyword evidence="2 12" id="KW-0547">Nucleotide-binding</keyword>
<dbReference type="Pfam" id="PF13361">
    <property type="entry name" value="UvrD_C"/>
    <property type="match status" value="1"/>
</dbReference>
<dbReference type="PANTHER" id="PTHR11070">
    <property type="entry name" value="UVRD / RECB / PCRA DNA HELICASE FAMILY MEMBER"/>
    <property type="match status" value="1"/>
</dbReference>
<dbReference type="Pfam" id="PF12705">
    <property type="entry name" value="PDDEXK_1"/>
    <property type="match status" value="1"/>
</dbReference>
<evidence type="ECO:0000256" key="2">
    <source>
        <dbReference type="ARBA" id="ARBA00022741"/>
    </source>
</evidence>
<dbReference type="RefSeq" id="WP_259039483.1">
    <property type="nucleotide sequence ID" value="NZ_JANTYX010000012.1"/>
</dbReference>
<evidence type="ECO:0000256" key="12">
    <source>
        <dbReference type="PROSITE-ProRule" id="PRU00560"/>
    </source>
</evidence>
<keyword evidence="6" id="KW-0238">DNA-binding</keyword>
<keyword evidence="4 12" id="KW-0347">Helicase</keyword>
<feature type="binding site" evidence="12">
    <location>
        <begin position="38"/>
        <end position="45"/>
    </location>
    <ligand>
        <name>ATP</name>
        <dbReference type="ChEBI" id="CHEBI:30616"/>
    </ligand>
</feature>
<proteinExistence type="inferred from homology"/>
<comment type="catalytic activity">
    <reaction evidence="8">
        <text>Couples ATP hydrolysis with the unwinding of duplex DNA by translocating in the 3'-5' direction.</text>
        <dbReference type="EC" id="5.6.2.4"/>
    </reaction>
</comment>
<dbReference type="Gene3D" id="3.40.50.300">
    <property type="entry name" value="P-loop containing nucleotide triphosphate hydrolases"/>
    <property type="match status" value="3"/>
</dbReference>
<dbReference type="Gene3D" id="1.10.10.160">
    <property type="match status" value="1"/>
</dbReference>
<dbReference type="InterPro" id="IPR038726">
    <property type="entry name" value="PDDEXK_AddAB-type"/>
</dbReference>
<evidence type="ECO:0000256" key="10">
    <source>
        <dbReference type="ARBA" id="ARBA00034923"/>
    </source>
</evidence>
<feature type="domain" description="UvrD-like helicase ATP-binding" evidence="13">
    <location>
        <begin position="17"/>
        <end position="335"/>
    </location>
</feature>
<keyword evidence="5 12" id="KW-0067">ATP-binding</keyword>
<dbReference type="PROSITE" id="PS51198">
    <property type="entry name" value="UVRD_HELICASE_ATP_BIND"/>
    <property type="match status" value="1"/>
</dbReference>
<protein>
    <recommendedName>
        <fullName evidence="9">DNA 3'-5' helicase</fullName>
        <ecNumber evidence="9">5.6.2.4</ecNumber>
    </recommendedName>
    <alternativeName>
        <fullName evidence="10">DNA 3'-5' helicase II</fullName>
    </alternativeName>
</protein>
<dbReference type="GO" id="GO:0016787">
    <property type="term" value="F:hydrolase activity"/>
    <property type="evidence" value="ECO:0007669"/>
    <property type="project" value="UniProtKB-UniRule"/>
</dbReference>
<dbReference type="Proteomes" id="UP001155034">
    <property type="component" value="Unassembled WGS sequence"/>
</dbReference>
<evidence type="ECO:0000256" key="11">
    <source>
        <dbReference type="ARBA" id="ARBA00048988"/>
    </source>
</evidence>
<comment type="caution">
    <text evidence="14">The sequence shown here is derived from an EMBL/GenBank/DDBJ whole genome shotgun (WGS) entry which is preliminary data.</text>
</comment>
<comment type="similarity">
    <text evidence="1">Belongs to the helicase family. UvrD subfamily.</text>
</comment>
<dbReference type="GO" id="GO:0003677">
    <property type="term" value="F:DNA binding"/>
    <property type="evidence" value="ECO:0007669"/>
    <property type="project" value="UniProtKB-KW"/>
</dbReference>
<dbReference type="InterPro" id="IPR013986">
    <property type="entry name" value="DExx_box_DNA_helicase_dom_sf"/>
</dbReference>
<evidence type="ECO:0000256" key="8">
    <source>
        <dbReference type="ARBA" id="ARBA00034617"/>
    </source>
</evidence>
<reference evidence="14" key="1">
    <citation type="submission" date="2022-08" db="EMBL/GenBank/DDBJ databases">
        <title>Genomic Encyclopedia of Type Strains, Phase V (KMG-V): Genome sequencing to study the core and pangenomes of soil and plant-associated prokaryotes.</title>
        <authorList>
            <person name="Whitman W."/>
        </authorList>
    </citation>
    <scope>NUCLEOTIDE SEQUENCE</scope>
    <source>
        <strain evidence="14">SP2016B</strain>
    </source>
</reference>
<dbReference type="GO" id="GO:0005829">
    <property type="term" value="C:cytosol"/>
    <property type="evidence" value="ECO:0007669"/>
    <property type="project" value="TreeGrafter"/>
</dbReference>
<keyword evidence="3 12" id="KW-0378">Hydrolase</keyword>
<evidence type="ECO:0000256" key="6">
    <source>
        <dbReference type="ARBA" id="ARBA00023125"/>
    </source>
</evidence>